<accession>A0A6I4VSJ9</accession>
<dbReference type="Pfam" id="PF12867">
    <property type="entry name" value="DinB_2"/>
    <property type="match status" value="1"/>
</dbReference>
<dbReference type="SUPFAM" id="SSF109854">
    <property type="entry name" value="DinB/YfiT-like putative metalloenzymes"/>
    <property type="match status" value="1"/>
</dbReference>
<dbReference type="InterPro" id="IPR034660">
    <property type="entry name" value="DinB/YfiT-like"/>
</dbReference>
<dbReference type="Proteomes" id="UP000430692">
    <property type="component" value="Unassembled WGS sequence"/>
</dbReference>
<organism evidence="2 3">
    <name type="scientific">Shimazuella alba</name>
    <dbReference type="NCBI Taxonomy" id="2690964"/>
    <lineage>
        <taxon>Bacteria</taxon>
        <taxon>Bacillati</taxon>
        <taxon>Bacillota</taxon>
        <taxon>Bacilli</taxon>
        <taxon>Bacillales</taxon>
        <taxon>Thermoactinomycetaceae</taxon>
        <taxon>Shimazuella</taxon>
    </lineage>
</organism>
<sequence>MKKNVFQDQWAVCYDQSNWFVSLRNALDGLTTEQASWKAGEQTNSIWEIVNHLIYWNERYYDRFQGIAAWETSSKNDNTFAPIDGWNWQETVEKCYLILSKWIDAMENSEEDKLDGLATENLDYAWSSVLSNLTLHNAYHIGQIVYIRKQQLSWDSAKGVKG</sequence>
<comment type="caution">
    <text evidence="2">The sequence shown here is derived from an EMBL/GenBank/DDBJ whole genome shotgun (WGS) entry which is preliminary data.</text>
</comment>
<proteinExistence type="predicted"/>
<evidence type="ECO:0000313" key="2">
    <source>
        <dbReference type="EMBL" id="MXQ54709.1"/>
    </source>
</evidence>
<feature type="domain" description="DinB-like" evidence="1">
    <location>
        <begin position="23"/>
        <end position="143"/>
    </location>
</feature>
<name>A0A6I4VSJ9_9BACL</name>
<dbReference type="AlphaFoldDB" id="A0A6I4VSJ9"/>
<keyword evidence="3" id="KW-1185">Reference proteome</keyword>
<reference evidence="2 3" key="1">
    <citation type="submission" date="2019-12" db="EMBL/GenBank/DDBJ databases">
        <title>Whole-genome analyses of novel actinobacteria.</title>
        <authorList>
            <person name="Sahin N."/>
            <person name="Saygin H."/>
        </authorList>
    </citation>
    <scope>NUCLEOTIDE SEQUENCE [LARGE SCALE GENOMIC DNA]</scope>
    <source>
        <strain evidence="2 3">KC615</strain>
    </source>
</reference>
<dbReference type="EMBL" id="WUUL01000009">
    <property type="protein sequence ID" value="MXQ54709.1"/>
    <property type="molecule type" value="Genomic_DNA"/>
</dbReference>
<dbReference type="InterPro" id="IPR024775">
    <property type="entry name" value="DinB-like"/>
</dbReference>
<evidence type="ECO:0000313" key="3">
    <source>
        <dbReference type="Proteomes" id="UP000430692"/>
    </source>
</evidence>
<evidence type="ECO:0000259" key="1">
    <source>
        <dbReference type="Pfam" id="PF12867"/>
    </source>
</evidence>
<dbReference type="RefSeq" id="WP_160802063.1">
    <property type="nucleotide sequence ID" value="NZ_WUUL01000009.1"/>
</dbReference>
<gene>
    <name evidence="2" type="ORF">GSM42_13490</name>
</gene>
<protein>
    <submittedName>
        <fullName evidence="2">DUF664 domain-containing protein</fullName>
    </submittedName>
</protein>
<dbReference type="Gene3D" id="1.20.120.450">
    <property type="entry name" value="dinb family like domain"/>
    <property type="match status" value="1"/>
</dbReference>